<keyword evidence="4" id="KW-0804">Transcription</keyword>
<evidence type="ECO:0000313" key="7">
    <source>
        <dbReference type="EMBL" id="BAN00788.1"/>
    </source>
</evidence>
<keyword evidence="8" id="KW-1185">Reference proteome</keyword>
<protein>
    <submittedName>
        <fullName evidence="7">Putative TetR family transcriptional regulator</fullName>
    </submittedName>
</protein>
<dbReference type="InterPro" id="IPR001647">
    <property type="entry name" value="HTH_TetR"/>
</dbReference>
<keyword evidence="2" id="KW-0805">Transcription regulation</keyword>
<gene>
    <name evidence="7" type="ORF">YM304_04740</name>
</gene>
<dbReference type="Proteomes" id="UP000011863">
    <property type="component" value="Chromosome"/>
</dbReference>
<evidence type="ECO:0000256" key="1">
    <source>
        <dbReference type="ARBA" id="ARBA00022491"/>
    </source>
</evidence>
<evidence type="ECO:0000256" key="4">
    <source>
        <dbReference type="ARBA" id="ARBA00023163"/>
    </source>
</evidence>
<dbReference type="RefSeq" id="WP_015440036.1">
    <property type="nucleotide sequence ID" value="NC_020520.1"/>
</dbReference>
<dbReference type="GO" id="GO:0003677">
    <property type="term" value="F:DNA binding"/>
    <property type="evidence" value="ECO:0007669"/>
    <property type="project" value="UniProtKB-UniRule"/>
</dbReference>
<evidence type="ECO:0000256" key="2">
    <source>
        <dbReference type="ARBA" id="ARBA00023015"/>
    </source>
</evidence>
<evidence type="ECO:0000256" key="5">
    <source>
        <dbReference type="PROSITE-ProRule" id="PRU00335"/>
    </source>
</evidence>
<dbReference type="Gene3D" id="1.10.357.10">
    <property type="entry name" value="Tetracycline Repressor, domain 2"/>
    <property type="match status" value="1"/>
</dbReference>
<dbReference type="SUPFAM" id="SSF46689">
    <property type="entry name" value="Homeodomain-like"/>
    <property type="match status" value="1"/>
</dbReference>
<evidence type="ECO:0000256" key="3">
    <source>
        <dbReference type="ARBA" id="ARBA00023125"/>
    </source>
</evidence>
<dbReference type="AlphaFoldDB" id="A0A6C7E869"/>
<dbReference type="InterPro" id="IPR039538">
    <property type="entry name" value="BetI_C"/>
</dbReference>
<dbReference type="InterPro" id="IPR009057">
    <property type="entry name" value="Homeodomain-like_sf"/>
</dbReference>
<dbReference type="SUPFAM" id="SSF48498">
    <property type="entry name" value="Tetracyclin repressor-like, C-terminal domain"/>
    <property type="match status" value="1"/>
</dbReference>
<sequence>MPKVVDHDARRREVTAVAAELIATEGRSALTVRNVATRAGYSTKVVSHYFADIGDLLHETYDYAAGRARARIKTVLDRDPADIRGLIEAVLPLDAVRRDDWRIWFAFWSEALASPALAKDQRRRARAETKRIVTCLQRMRDDGALPTGVDIERAADRLSALVPGIAAEAVFDPSRWTATRQRRVLTDALVSLGIRLD</sequence>
<feature type="domain" description="HTH tetR-type" evidence="6">
    <location>
        <begin position="8"/>
        <end position="68"/>
    </location>
</feature>
<accession>A0A6C7E869</accession>
<name>A0A6C7E869_ILUCY</name>
<reference evidence="7 8" key="1">
    <citation type="journal article" date="2013" name="Int. J. Syst. Evol. Microbiol.">
        <title>Ilumatobacter nonamiense sp. nov. and Ilumatobacter coccineum sp. nov., isolated from seashore sand.</title>
        <authorList>
            <person name="Matsumoto A."/>
            <person name="Kasai H."/>
            <person name="Matsuo Y."/>
            <person name="Shizuri Y."/>
            <person name="Ichikawa N."/>
            <person name="Fujita N."/>
            <person name="Omura S."/>
            <person name="Takahashi Y."/>
        </authorList>
    </citation>
    <scope>NUCLEOTIDE SEQUENCE [LARGE SCALE GENOMIC DNA]</scope>
    <source>
        <strain evidence="8">NBRC 103263 / KCTC 29153 / YM16-304</strain>
    </source>
</reference>
<evidence type="ECO:0000259" key="6">
    <source>
        <dbReference type="PROSITE" id="PS50977"/>
    </source>
</evidence>
<evidence type="ECO:0000313" key="8">
    <source>
        <dbReference type="Proteomes" id="UP000011863"/>
    </source>
</evidence>
<keyword evidence="3 5" id="KW-0238">DNA-binding</keyword>
<dbReference type="KEGG" id="aym:YM304_04740"/>
<organism evidence="7 8">
    <name type="scientific">Ilumatobacter coccineus (strain NBRC 103263 / KCTC 29153 / YM16-304)</name>
    <dbReference type="NCBI Taxonomy" id="1313172"/>
    <lineage>
        <taxon>Bacteria</taxon>
        <taxon>Bacillati</taxon>
        <taxon>Actinomycetota</taxon>
        <taxon>Acidimicrobiia</taxon>
        <taxon>Acidimicrobiales</taxon>
        <taxon>Ilumatobacteraceae</taxon>
        <taxon>Ilumatobacter</taxon>
    </lineage>
</organism>
<dbReference type="EMBL" id="AP012057">
    <property type="protein sequence ID" value="BAN00788.1"/>
    <property type="molecule type" value="Genomic_DNA"/>
</dbReference>
<proteinExistence type="predicted"/>
<feature type="DNA-binding region" description="H-T-H motif" evidence="5">
    <location>
        <begin position="31"/>
        <end position="50"/>
    </location>
</feature>
<dbReference type="Pfam" id="PF13977">
    <property type="entry name" value="TetR_C_6"/>
    <property type="match status" value="1"/>
</dbReference>
<dbReference type="Pfam" id="PF00440">
    <property type="entry name" value="TetR_N"/>
    <property type="match status" value="1"/>
</dbReference>
<dbReference type="InterPro" id="IPR036271">
    <property type="entry name" value="Tet_transcr_reg_TetR-rel_C_sf"/>
</dbReference>
<dbReference type="PROSITE" id="PS50977">
    <property type="entry name" value="HTH_TETR_2"/>
    <property type="match status" value="1"/>
</dbReference>
<keyword evidence="1" id="KW-0678">Repressor</keyword>